<feature type="compositionally biased region" description="Basic and acidic residues" evidence="1">
    <location>
        <begin position="83"/>
        <end position="102"/>
    </location>
</feature>
<feature type="non-terminal residue" evidence="2">
    <location>
        <position position="1"/>
    </location>
</feature>
<reference evidence="2 3" key="1">
    <citation type="journal article" date="2021" name="BMC Genomics">
        <title>Datura genome reveals duplications of psychoactive alkaloid biosynthetic genes and high mutation rate following tissue culture.</title>
        <authorList>
            <person name="Rajewski A."/>
            <person name="Carter-House D."/>
            <person name="Stajich J."/>
            <person name="Litt A."/>
        </authorList>
    </citation>
    <scope>NUCLEOTIDE SEQUENCE [LARGE SCALE GENOMIC DNA]</scope>
    <source>
        <strain evidence="2">AR-01</strain>
    </source>
</reference>
<organism evidence="2 3">
    <name type="scientific">Datura stramonium</name>
    <name type="common">Jimsonweed</name>
    <name type="synonym">Common thornapple</name>
    <dbReference type="NCBI Taxonomy" id="4076"/>
    <lineage>
        <taxon>Eukaryota</taxon>
        <taxon>Viridiplantae</taxon>
        <taxon>Streptophyta</taxon>
        <taxon>Embryophyta</taxon>
        <taxon>Tracheophyta</taxon>
        <taxon>Spermatophyta</taxon>
        <taxon>Magnoliopsida</taxon>
        <taxon>eudicotyledons</taxon>
        <taxon>Gunneridae</taxon>
        <taxon>Pentapetalae</taxon>
        <taxon>asterids</taxon>
        <taxon>lamiids</taxon>
        <taxon>Solanales</taxon>
        <taxon>Solanaceae</taxon>
        <taxon>Solanoideae</taxon>
        <taxon>Datureae</taxon>
        <taxon>Datura</taxon>
    </lineage>
</organism>
<evidence type="ECO:0000313" key="3">
    <source>
        <dbReference type="Proteomes" id="UP000823775"/>
    </source>
</evidence>
<gene>
    <name evidence="2" type="ORF">HAX54_028266</name>
</gene>
<feature type="region of interest" description="Disordered" evidence="1">
    <location>
        <begin position="28"/>
        <end position="102"/>
    </location>
</feature>
<evidence type="ECO:0000313" key="2">
    <source>
        <dbReference type="EMBL" id="MCE5166863.1"/>
    </source>
</evidence>
<feature type="compositionally biased region" description="Basic and acidic residues" evidence="1">
    <location>
        <begin position="60"/>
        <end position="72"/>
    </location>
</feature>
<comment type="caution">
    <text evidence="2">The sequence shown here is derived from an EMBL/GenBank/DDBJ whole genome shotgun (WGS) entry which is preliminary data.</text>
</comment>
<sequence>AGGVVEKNGGRSAGVVCDGCYGREEIKGGRATGLAGQSMRRREDGGRERSGDSPTGSRRSSLEKLRERRGGEGRQLARFAEVNGEKRRREEGAGREKMRERKGDGVGFLVQRFGGLEVAVHGGN</sequence>
<dbReference type="EMBL" id="JACEIK010034683">
    <property type="protein sequence ID" value="MCE5166863.1"/>
    <property type="molecule type" value="Genomic_DNA"/>
</dbReference>
<accession>A0ABS8Y593</accession>
<name>A0ABS8Y593_DATST</name>
<feature type="compositionally biased region" description="Basic and acidic residues" evidence="1">
    <location>
        <begin position="40"/>
        <end position="51"/>
    </location>
</feature>
<keyword evidence="3" id="KW-1185">Reference proteome</keyword>
<evidence type="ECO:0000256" key="1">
    <source>
        <dbReference type="SAM" id="MobiDB-lite"/>
    </source>
</evidence>
<protein>
    <submittedName>
        <fullName evidence="2">Uncharacterized protein</fullName>
    </submittedName>
</protein>
<dbReference type="Proteomes" id="UP000823775">
    <property type="component" value="Unassembled WGS sequence"/>
</dbReference>
<proteinExistence type="predicted"/>